<comment type="caution">
    <text evidence="1">The sequence shown here is derived from an EMBL/GenBank/DDBJ whole genome shotgun (WGS) entry which is preliminary data.</text>
</comment>
<protein>
    <submittedName>
        <fullName evidence="1">Uncharacterized protein</fullName>
    </submittedName>
</protein>
<sequence length="113" mass="13826">MIDNHLHRLGLEHEYENTIRVRGLPIKYDWYLPKYKTYIEYWGFYGKKYMKRKAEKLQLYRKGNLKLISIEDIMLKDIYTNLEKELNKTIKIKNLNVEKKHCPNCGVELDKRF</sequence>
<dbReference type="EMBL" id="LAZR01023515">
    <property type="protein sequence ID" value="KKL78260.1"/>
    <property type="molecule type" value="Genomic_DNA"/>
</dbReference>
<proteinExistence type="predicted"/>
<dbReference type="AlphaFoldDB" id="A0A0F9H9E7"/>
<name>A0A0F9H9E7_9ZZZZ</name>
<reference evidence="1" key="1">
    <citation type="journal article" date="2015" name="Nature">
        <title>Complex archaea that bridge the gap between prokaryotes and eukaryotes.</title>
        <authorList>
            <person name="Spang A."/>
            <person name="Saw J.H."/>
            <person name="Jorgensen S.L."/>
            <person name="Zaremba-Niedzwiedzka K."/>
            <person name="Martijn J."/>
            <person name="Lind A.E."/>
            <person name="van Eijk R."/>
            <person name="Schleper C."/>
            <person name="Guy L."/>
            <person name="Ettema T.J."/>
        </authorList>
    </citation>
    <scope>NUCLEOTIDE SEQUENCE</scope>
</reference>
<organism evidence="1">
    <name type="scientific">marine sediment metagenome</name>
    <dbReference type="NCBI Taxonomy" id="412755"/>
    <lineage>
        <taxon>unclassified sequences</taxon>
        <taxon>metagenomes</taxon>
        <taxon>ecological metagenomes</taxon>
    </lineage>
</organism>
<gene>
    <name evidence="1" type="ORF">LCGC14_2026630</name>
</gene>
<accession>A0A0F9H9E7</accession>
<evidence type="ECO:0000313" key="1">
    <source>
        <dbReference type="EMBL" id="KKL78260.1"/>
    </source>
</evidence>